<dbReference type="AlphaFoldDB" id="A0A368ZH13"/>
<name>A0A368ZH13_9FLAO</name>
<dbReference type="RefSeq" id="WP_245935381.1">
    <property type="nucleotide sequence ID" value="NZ_QPJO01000002.1"/>
</dbReference>
<dbReference type="EMBL" id="QPJO01000002">
    <property type="protein sequence ID" value="RCW92149.1"/>
    <property type="molecule type" value="Genomic_DNA"/>
</dbReference>
<dbReference type="GO" id="GO:0004065">
    <property type="term" value="F:arylsulfatase activity"/>
    <property type="evidence" value="ECO:0007669"/>
    <property type="project" value="TreeGrafter"/>
</dbReference>
<dbReference type="Gene3D" id="3.30.1120.10">
    <property type="match status" value="1"/>
</dbReference>
<keyword evidence="5" id="KW-0732">Signal</keyword>
<dbReference type="PROSITE" id="PS00523">
    <property type="entry name" value="SULFATASE_1"/>
    <property type="match status" value="1"/>
</dbReference>
<evidence type="ECO:0000256" key="4">
    <source>
        <dbReference type="ARBA" id="ARBA00022837"/>
    </source>
</evidence>
<dbReference type="CDD" id="cd16146">
    <property type="entry name" value="ARS_like"/>
    <property type="match status" value="1"/>
</dbReference>
<keyword evidence="2" id="KW-0479">Metal-binding</keyword>
<sequence>MNKKIIVLMALMGFAFSCTSQSTKTVTKKKSKQPNVIVIITDDQGYGDLGAHGNTLVKTPALDEFHDESVRLTDFHVGPTCAPSRSGLMTGRYANRVGVWHTIGGVSLLREDEVTMAEVFQENGYETAMFGKWHLGDTYPSRPQDKGFEYTVTHGGGGVGQTPDYWDNDYFDDTYFKNGVPTKYKGYCTDVWFDEAIDYIETHKDQPFFTYISTNAPHLPYNVPEDYYKQYKDLDIPEFQKIFYGMITNVDDNFAKLQKKLEDLKIADNTIVIFMTDNGTASGYKKVKGQLYGYNAGMKGTKNSEYEGGHRVPFFIKYPEKNIEGGRDVKALTAHLDILPTLATLCDLELPERQKEIDGSDISALLLGEKDSIGRDYLITDSQRVQSPIKWRKSAVMSDKMRLVNGKELYDVSKDPGQEHDLAAQFPEKVEQMRGYYNEWWSSVSTEFNQFPIIVLGSDQQNPIELTCHDTHVHDSKIPWNQNYIREAQKNPIGGEFTVAFEQSGTYTIELSRWPFEAGLAINAAVEGKEGTISTEAIAAGRTMNFKSGGVKIGAWEQTKAITKDAKVISFTGNFTKGETDMSAWFTTDEDEDWGAFYMRVTRVSKDFSLID</sequence>
<evidence type="ECO:0000259" key="6">
    <source>
        <dbReference type="Pfam" id="PF00884"/>
    </source>
</evidence>
<dbReference type="Gene3D" id="3.40.720.10">
    <property type="entry name" value="Alkaline Phosphatase, subunit A"/>
    <property type="match status" value="1"/>
</dbReference>
<dbReference type="PROSITE" id="PS51257">
    <property type="entry name" value="PROKAR_LIPOPROTEIN"/>
    <property type="match status" value="1"/>
</dbReference>
<dbReference type="InterPro" id="IPR050738">
    <property type="entry name" value="Sulfatase"/>
</dbReference>
<keyword evidence="4" id="KW-0106">Calcium</keyword>
<gene>
    <name evidence="7" type="ORF">DFQ08_102170</name>
</gene>
<comment type="caution">
    <text evidence="7">The sequence shown here is derived from an EMBL/GenBank/DDBJ whole genome shotgun (WGS) entry which is preliminary data.</text>
</comment>
<evidence type="ECO:0000256" key="2">
    <source>
        <dbReference type="ARBA" id="ARBA00022723"/>
    </source>
</evidence>
<comment type="similarity">
    <text evidence="1">Belongs to the sulfatase family.</text>
</comment>
<dbReference type="FunFam" id="3.40.720.10:FF:000070">
    <property type="entry name" value="Arylsulfatase A"/>
    <property type="match status" value="1"/>
</dbReference>
<dbReference type="GO" id="GO:0046872">
    <property type="term" value="F:metal ion binding"/>
    <property type="evidence" value="ECO:0007669"/>
    <property type="project" value="UniProtKB-KW"/>
</dbReference>
<dbReference type="PANTHER" id="PTHR42693">
    <property type="entry name" value="ARYLSULFATASE FAMILY MEMBER"/>
    <property type="match status" value="1"/>
</dbReference>
<keyword evidence="3" id="KW-0378">Hydrolase</keyword>
<reference evidence="7 8" key="1">
    <citation type="submission" date="2018-07" db="EMBL/GenBank/DDBJ databases">
        <title>Genomic Encyclopedia of Type Strains, Phase III (KMG-III): the genomes of soil and plant-associated and newly described type strains.</title>
        <authorList>
            <person name="Whitman W."/>
        </authorList>
    </citation>
    <scope>NUCLEOTIDE SEQUENCE [LARGE SCALE GENOMIC DNA]</scope>
    <source>
        <strain evidence="7 8">CECT 7958</strain>
    </source>
</reference>
<evidence type="ECO:0000313" key="8">
    <source>
        <dbReference type="Proteomes" id="UP000253436"/>
    </source>
</evidence>
<feature type="signal peptide" evidence="5">
    <location>
        <begin position="1"/>
        <end position="20"/>
    </location>
</feature>
<protein>
    <submittedName>
        <fullName evidence="7">Arylsulfatase A-like enzyme</fullName>
    </submittedName>
</protein>
<dbReference type="Pfam" id="PF00884">
    <property type="entry name" value="Sulfatase"/>
    <property type="match status" value="1"/>
</dbReference>
<feature type="domain" description="Sulfatase N-terminal" evidence="6">
    <location>
        <begin position="34"/>
        <end position="346"/>
    </location>
</feature>
<evidence type="ECO:0000256" key="1">
    <source>
        <dbReference type="ARBA" id="ARBA00008779"/>
    </source>
</evidence>
<evidence type="ECO:0000313" key="7">
    <source>
        <dbReference type="EMBL" id="RCW92149.1"/>
    </source>
</evidence>
<keyword evidence="8" id="KW-1185">Reference proteome</keyword>
<dbReference type="Proteomes" id="UP000253436">
    <property type="component" value="Unassembled WGS sequence"/>
</dbReference>
<dbReference type="InterPro" id="IPR017850">
    <property type="entry name" value="Alkaline_phosphatase_core_sf"/>
</dbReference>
<proteinExistence type="inferred from homology"/>
<dbReference type="PANTHER" id="PTHR42693:SF53">
    <property type="entry name" value="ENDO-4-O-SULFATASE"/>
    <property type="match status" value="1"/>
</dbReference>
<evidence type="ECO:0000256" key="3">
    <source>
        <dbReference type="ARBA" id="ARBA00022801"/>
    </source>
</evidence>
<organism evidence="7 8">
    <name type="scientific">Winogradskyella arenosi</name>
    <dbReference type="NCBI Taxonomy" id="533325"/>
    <lineage>
        <taxon>Bacteria</taxon>
        <taxon>Pseudomonadati</taxon>
        <taxon>Bacteroidota</taxon>
        <taxon>Flavobacteriia</taxon>
        <taxon>Flavobacteriales</taxon>
        <taxon>Flavobacteriaceae</taxon>
        <taxon>Winogradskyella</taxon>
    </lineage>
</organism>
<dbReference type="InterPro" id="IPR000917">
    <property type="entry name" value="Sulfatase_N"/>
</dbReference>
<feature type="chain" id="PRO_5016942639" evidence="5">
    <location>
        <begin position="21"/>
        <end position="612"/>
    </location>
</feature>
<accession>A0A368ZH13</accession>
<evidence type="ECO:0000256" key="5">
    <source>
        <dbReference type="SAM" id="SignalP"/>
    </source>
</evidence>
<dbReference type="InterPro" id="IPR024607">
    <property type="entry name" value="Sulfatase_CS"/>
</dbReference>
<dbReference type="SUPFAM" id="SSF53649">
    <property type="entry name" value="Alkaline phosphatase-like"/>
    <property type="match status" value="1"/>
</dbReference>